<feature type="domain" description="Zinc finger C2H2 LYAR-type" evidence="10">
    <location>
        <begin position="31"/>
        <end position="58"/>
    </location>
</feature>
<evidence type="ECO:0000313" key="12">
    <source>
        <dbReference type="EMBL" id="CAK8683941.1"/>
    </source>
</evidence>
<dbReference type="Pfam" id="PF25879">
    <property type="entry name" value="WHD_LYAR"/>
    <property type="match status" value="1"/>
</dbReference>
<dbReference type="InterPro" id="IPR058719">
    <property type="entry name" value="WHD_LYAR"/>
</dbReference>
<comment type="subcellular location">
    <subcellularLocation>
        <location evidence="1">Nucleus</location>
    </subcellularLocation>
</comment>
<evidence type="ECO:0000256" key="6">
    <source>
        <dbReference type="ARBA" id="ARBA00023242"/>
    </source>
</evidence>
<evidence type="ECO:0000256" key="8">
    <source>
        <dbReference type="SAM" id="Coils"/>
    </source>
</evidence>
<proteinExistence type="predicted"/>
<name>A0ABP0FZG5_CLALP</name>
<dbReference type="InterPro" id="IPR014898">
    <property type="entry name" value="Znf_C2H2_LYAR"/>
</dbReference>
<dbReference type="InterPro" id="IPR039999">
    <property type="entry name" value="LYAR"/>
</dbReference>
<feature type="region of interest" description="Disordered" evidence="9">
    <location>
        <begin position="142"/>
        <end position="236"/>
    </location>
</feature>
<keyword evidence="4 7" id="KW-0863">Zinc-finger</keyword>
<feature type="coiled-coil region" evidence="8">
    <location>
        <begin position="74"/>
        <end position="101"/>
    </location>
</feature>
<gene>
    <name evidence="12" type="ORF">CVLEPA_LOCUS14951</name>
</gene>
<keyword evidence="2" id="KW-0479">Metal-binding</keyword>
<evidence type="ECO:0000256" key="1">
    <source>
        <dbReference type="ARBA" id="ARBA00004123"/>
    </source>
</evidence>
<dbReference type="Gene3D" id="3.30.1490.490">
    <property type="match status" value="1"/>
</dbReference>
<dbReference type="PANTHER" id="PTHR13100:SF10">
    <property type="entry name" value="CELL GROWTH-REGULATING NUCLEOLAR PROTEIN"/>
    <property type="match status" value="1"/>
</dbReference>
<dbReference type="SUPFAM" id="SSF57667">
    <property type="entry name" value="beta-beta-alpha zinc fingers"/>
    <property type="match status" value="2"/>
</dbReference>
<dbReference type="Proteomes" id="UP001642483">
    <property type="component" value="Unassembled WGS sequence"/>
</dbReference>
<dbReference type="EMBL" id="CAWYQH010000097">
    <property type="protein sequence ID" value="CAK8683941.1"/>
    <property type="molecule type" value="Genomic_DNA"/>
</dbReference>
<evidence type="ECO:0000256" key="7">
    <source>
        <dbReference type="PROSITE-ProRule" id="PRU01145"/>
    </source>
</evidence>
<keyword evidence="8" id="KW-0175">Coiled coil</keyword>
<dbReference type="PROSITE" id="PS51804">
    <property type="entry name" value="ZF_C2HC_LYAR"/>
    <property type="match status" value="2"/>
</dbReference>
<accession>A0ABP0FZG5</accession>
<evidence type="ECO:0008006" key="14">
    <source>
        <dbReference type="Google" id="ProtNLM"/>
    </source>
</evidence>
<evidence type="ECO:0000256" key="2">
    <source>
        <dbReference type="ARBA" id="ARBA00022723"/>
    </source>
</evidence>
<sequence>MVFYTCSGCGESLKKNKVEKHVNVCRNCEYLTCIDCSKDFWGDDYKTHTSCISEEEKYAATGFKAKPNKGEVKQQEWLKKIEKVKKECSSLSNEAKDLLERMEDYGNIPRKKGKFLNFLSNSLKIRNTKLTEEVWEIFSSMNKPKDNNACNPDQTLEPCNKKKDADKENEEYNGASMKKEKIFTKTKKKRKQDDEEEEQGPKKKRKKKIEACNYAHNDARGSDKTSETNEGEGEGAAAARKFPWFRTIKICLRTAPDHELSIKKLRKKVLKEYSCFDGEKRTRTENELNALFLKKVNRNPKFRVLKEKVKLL</sequence>
<keyword evidence="5" id="KW-0862">Zinc</keyword>
<keyword evidence="6" id="KW-0539">Nucleus</keyword>
<dbReference type="Gene3D" id="1.10.10.2100">
    <property type="match status" value="1"/>
</dbReference>
<feature type="compositionally biased region" description="Basic and acidic residues" evidence="9">
    <location>
        <begin position="217"/>
        <end position="227"/>
    </location>
</feature>
<protein>
    <recommendedName>
        <fullName evidence="14">Cell growth-regulating nucleolar protein</fullName>
    </recommendedName>
</protein>
<evidence type="ECO:0000256" key="3">
    <source>
        <dbReference type="ARBA" id="ARBA00022737"/>
    </source>
</evidence>
<keyword evidence="3" id="KW-0677">Repeat</keyword>
<feature type="domain" description="Cell growth-regulating nucleolar protein-like winged helix" evidence="11">
    <location>
        <begin position="240"/>
        <end position="311"/>
    </location>
</feature>
<dbReference type="Pfam" id="PF08790">
    <property type="entry name" value="zf-LYAR"/>
    <property type="match status" value="1"/>
</dbReference>
<organism evidence="12 13">
    <name type="scientific">Clavelina lepadiformis</name>
    <name type="common">Light-bulb sea squirt</name>
    <name type="synonym">Ascidia lepadiformis</name>
    <dbReference type="NCBI Taxonomy" id="159417"/>
    <lineage>
        <taxon>Eukaryota</taxon>
        <taxon>Metazoa</taxon>
        <taxon>Chordata</taxon>
        <taxon>Tunicata</taxon>
        <taxon>Ascidiacea</taxon>
        <taxon>Aplousobranchia</taxon>
        <taxon>Clavelinidae</taxon>
        <taxon>Clavelina</taxon>
    </lineage>
</organism>
<evidence type="ECO:0000259" key="10">
    <source>
        <dbReference type="Pfam" id="PF08790"/>
    </source>
</evidence>
<evidence type="ECO:0000256" key="5">
    <source>
        <dbReference type="ARBA" id="ARBA00022833"/>
    </source>
</evidence>
<keyword evidence="13" id="KW-1185">Reference proteome</keyword>
<dbReference type="PANTHER" id="PTHR13100">
    <property type="entry name" value="CELL GROWTH-REGULATING NUCLEOLAR PROTEIN LYAR"/>
    <property type="match status" value="1"/>
</dbReference>
<evidence type="ECO:0000256" key="9">
    <source>
        <dbReference type="SAM" id="MobiDB-lite"/>
    </source>
</evidence>
<evidence type="ECO:0000259" key="11">
    <source>
        <dbReference type="Pfam" id="PF25879"/>
    </source>
</evidence>
<comment type="caution">
    <text evidence="12">The sequence shown here is derived from an EMBL/GenBank/DDBJ whole genome shotgun (WGS) entry which is preliminary data.</text>
</comment>
<evidence type="ECO:0000256" key="4">
    <source>
        <dbReference type="ARBA" id="ARBA00022771"/>
    </source>
</evidence>
<dbReference type="InterPro" id="IPR036236">
    <property type="entry name" value="Znf_C2H2_sf"/>
</dbReference>
<evidence type="ECO:0000313" key="13">
    <source>
        <dbReference type="Proteomes" id="UP001642483"/>
    </source>
</evidence>
<reference evidence="12 13" key="1">
    <citation type="submission" date="2024-02" db="EMBL/GenBank/DDBJ databases">
        <authorList>
            <person name="Daric V."/>
            <person name="Darras S."/>
        </authorList>
    </citation>
    <scope>NUCLEOTIDE SEQUENCE [LARGE SCALE GENOMIC DNA]</scope>
</reference>